<name>A0A450Y8I9_9GAMM</name>
<proteinExistence type="predicted"/>
<dbReference type="AlphaFoldDB" id="A0A450Y8I9"/>
<accession>A0A450Y8I9</accession>
<sequence length="187" mass="20035">MGETHRAVGIQEMAIEDVGGEAYVVDDESAYEHSGGGARQSFDHEPGVFQGLPGDFEYQALLRVEAFRLPGRDPEEQGVHSVDGLAKISAMLDVGLAGFIGIRIVEAPRVPTIRGNLDDAVAPLAEHFPKGLGGFRVAGEAATHADDGDRVRIGSYLVHLQPPESIVSFPGVRSKTIMPQSRRRLPG</sequence>
<organism evidence="1">
    <name type="scientific">Candidatus Kentrum sp. TC</name>
    <dbReference type="NCBI Taxonomy" id="2126339"/>
    <lineage>
        <taxon>Bacteria</taxon>
        <taxon>Pseudomonadati</taxon>
        <taxon>Pseudomonadota</taxon>
        <taxon>Gammaproteobacteria</taxon>
        <taxon>Candidatus Kentrum</taxon>
    </lineage>
</organism>
<dbReference type="EMBL" id="CAADFT010000001">
    <property type="protein sequence ID" value="VFK37840.1"/>
    <property type="molecule type" value="Genomic_DNA"/>
</dbReference>
<protein>
    <submittedName>
        <fullName evidence="1">Uncharacterized protein</fullName>
    </submittedName>
</protein>
<reference evidence="1" key="1">
    <citation type="submission" date="2019-02" db="EMBL/GenBank/DDBJ databases">
        <authorList>
            <person name="Gruber-Vodicka R. H."/>
            <person name="Seah K. B. B."/>
        </authorList>
    </citation>
    <scope>NUCLEOTIDE SEQUENCE</scope>
    <source>
        <strain evidence="1">BECK_BZ125</strain>
    </source>
</reference>
<gene>
    <name evidence="1" type="ORF">BECKTC1821E_GA0114239_1001116</name>
</gene>
<evidence type="ECO:0000313" key="1">
    <source>
        <dbReference type="EMBL" id="VFK37840.1"/>
    </source>
</evidence>